<dbReference type="AlphaFoldDB" id="A0A9I9CIE9"/>
<accession>A0A9I9CIE9</accession>
<dbReference type="EnsemblPlants" id="MELO3C004097.2.1">
    <property type="protein sequence ID" value="MELO3C004097.2.1"/>
    <property type="gene ID" value="MELO3C004097.2"/>
</dbReference>
<organism evidence="2">
    <name type="scientific">Cucumis melo</name>
    <name type="common">Muskmelon</name>
    <dbReference type="NCBI Taxonomy" id="3656"/>
    <lineage>
        <taxon>Eukaryota</taxon>
        <taxon>Viridiplantae</taxon>
        <taxon>Streptophyta</taxon>
        <taxon>Embryophyta</taxon>
        <taxon>Tracheophyta</taxon>
        <taxon>Spermatophyta</taxon>
        <taxon>Magnoliopsida</taxon>
        <taxon>eudicotyledons</taxon>
        <taxon>Gunneridae</taxon>
        <taxon>Pentapetalae</taxon>
        <taxon>rosids</taxon>
        <taxon>fabids</taxon>
        <taxon>Cucurbitales</taxon>
        <taxon>Cucurbitaceae</taxon>
        <taxon>Benincaseae</taxon>
        <taxon>Cucumis</taxon>
    </lineage>
</organism>
<evidence type="ECO:0000256" key="1">
    <source>
        <dbReference type="SAM" id="MobiDB-lite"/>
    </source>
</evidence>
<reference evidence="2" key="1">
    <citation type="submission" date="2023-03" db="UniProtKB">
        <authorList>
            <consortium name="EnsemblPlants"/>
        </authorList>
    </citation>
    <scope>IDENTIFICATION</scope>
</reference>
<evidence type="ECO:0000313" key="2">
    <source>
        <dbReference type="EnsemblPlants" id="MELO3C004097.2.1"/>
    </source>
</evidence>
<sequence>MRKTDLIEVRLKIRHNYTGFIPAQINIMNSKGNISTFQTVSYTEGRWFKKRNANIHGSFNKQVALEFNEFDFKAEKYSFMRFVVIPPEKKDKKQRNPHKQNRNSNKRLAILNSLDSTSKAIIISDNYDGGRGSDERLKSVISGKMDKGKDIMVFVDHHEELQKNKFPKRKVSFHSPKNKAFFYNPENALAKPLQIESPTFRGSPTSLDRAIKPLKISPPKATFIHQKKKSSQMIYKVKNNNNKAIELNAKQIVDIEKKEKAINLKVEMGNISPLHEEMEVEYVSSSDSPIMTPI</sequence>
<proteinExistence type="predicted"/>
<feature type="region of interest" description="Disordered" evidence="1">
    <location>
        <begin position="88"/>
        <end position="107"/>
    </location>
</feature>
<feature type="compositionally biased region" description="Basic residues" evidence="1">
    <location>
        <begin position="92"/>
        <end position="105"/>
    </location>
</feature>
<dbReference type="Gramene" id="MELO3C004097.2.1">
    <property type="protein sequence ID" value="MELO3C004097.2.1"/>
    <property type="gene ID" value="MELO3C004097.2"/>
</dbReference>
<name>A0A9I9CIE9_CUCME</name>
<protein>
    <submittedName>
        <fullName evidence="2">Uncharacterized protein</fullName>
    </submittedName>
</protein>